<dbReference type="InterPro" id="IPR014985">
    <property type="entry name" value="WbqC"/>
</dbReference>
<dbReference type="EMBL" id="CAJQZC010000007">
    <property type="protein sequence ID" value="CAG4908914.1"/>
    <property type="molecule type" value="Genomic_DNA"/>
</dbReference>
<evidence type="ECO:0008006" key="4">
    <source>
        <dbReference type="Google" id="ProtNLM"/>
    </source>
</evidence>
<evidence type="ECO:0000256" key="1">
    <source>
        <dbReference type="SAM" id="Phobius"/>
    </source>
</evidence>
<proteinExistence type="predicted"/>
<feature type="transmembrane region" description="Helical" evidence="1">
    <location>
        <begin position="13"/>
        <end position="32"/>
    </location>
</feature>
<comment type="caution">
    <text evidence="2">The sequence shown here is derived from an EMBL/GenBank/DDBJ whole genome shotgun (WGS) entry which is preliminary data.</text>
</comment>
<dbReference type="AlphaFoldDB" id="A0A9N8RXT1"/>
<keyword evidence="1" id="KW-0472">Membrane</keyword>
<dbReference type="Proteomes" id="UP000789704">
    <property type="component" value="Unassembled WGS sequence"/>
</dbReference>
<dbReference type="Pfam" id="PF08889">
    <property type="entry name" value="WbqC"/>
    <property type="match status" value="1"/>
</dbReference>
<name>A0A9N8RXT1_9BURK</name>
<keyword evidence="1" id="KW-0812">Transmembrane</keyword>
<evidence type="ECO:0000313" key="2">
    <source>
        <dbReference type="EMBL" id="CAG4908914.1"/>
    </source>
</evidence>
<protein>
    <recommendedName>
        <fullName evidence="4">WbqC-like protein</fullName>
    </recommendedName>
</protein>
<keyword evidence="1" id="KW-1133">Transmembrane helix</keyword>
<reference evidence="2" key="1">
    <citation type="submission" date="2021-04" db="EMBL/GenBank/DDBJ databases">
        <authorList>
            <person name="Vanwijnsberghe S."/>
        </authorList>
    </citation>
    <scope>NUCLEOTIDE SEQUENCE</scope>
    <source>
        <strain evidence="2">LMG 31841</strain>
    </source>
</reference>
<accession>A0A9N8RXT1</accession>
<keyword evidence="3" id="KW-1185">Reference proteome</keyword>
<sequence>MKLAIMQPYFLPYIGYFQLIAAVDLFVVYDNIKYTKKGWINRNRILQNGHDAIFSLPLKSGSDSLDVCERELAGDFRRDKLLNQIIGSYRHAPHFEQTFPLIERIVRYDDVNLFRYLHHSIVSVCAHLELDTEIRVSSGIDIDHELRGQDKVLGLCRALGAKTYVNSIGGIELYTRSDFQAQGMELKFVRSTSFEYAQFDAPFVPWLSIVDVLMFNPPERVRAEVRDSYELI</sequence>
<dbReference type="RefSeq" id="WP_228880021.1">
    <property type="nucleotide sequence ID" value="NZ_CAJQYX010000009.1"/>
</dbReference>
<gene>
    <name evidence="2" type="ORF">LMG31841_03813</name>
</gene>
<evidence type="ECO:0000313" key="3">
    <source>
        <dbReference type="Proteomes" id="UP000789704"/>
    </source>
</evidence>
<organism evidence="2 3">
    <name type="scientific">Paraburkholderia saeva</name>
    <dbReference type="NCBI Taxonomy" id="2777537"/>
    <lineage>
        <taxon>Bacteria</taxon>
        <taxon>Pseudomonadati</taxon>
        <taxon>Pseudomonadota</taxon>
        <taxon>Betaproteobacteria</taxon>
        <taxon>Burkholderiales</taxon>
        <taxon>Burkholderiaceae</taxon>
        <taxon>Paraburkholderia</taxon>
    </lineage>
</organism>